<gene>
    <name evidence="1" type="ORF">GYA37_03390</name>
</gene>
<reference evidence="1 2" key="1">
    <citation type="journal article" date="2020" name="Biotechnol. Biofuels">
        <title>New insights from the biogas microbiome by comprehensive genome-resolved metagenomics of nearly 1600 species originating from multiple anaerobic digesters.</title>
        <authorList>
            <person name="Campanaro S."/>
            <person name="Treu L."/>
            <person name="Rodriguez-R L.M."/>
            <person name="Kovalovszki A."/>
            <person name="Ziels R.M."/>
            <person name="Maus I."/>
            <person name="Zhu X."/>
            <person name="Kougias P.G."/>
            <person name="Basile A."/>
            <person name="Luo G."/>
            <person name="Schluter A."/>
            <person name="Konstantinidis K.T."/>
            <person name="Angelidaki I."/>
        </authorList>
    </citation>
    <scope>NUCLEOTIDE SEQUENCE [LARGE SCALE GENOMIC DNA]</scope>
    <source>
        <strain evidence="1">AS27yjCOA_202</strain>
    </source>
</reference>
<protein>
    <submittedName>
        <fullName evidence="1">Uncharacterized protein</fullName>
    </submittedName>
</protein>
<accession>A0A7X9HSN9</accession>
<dbReference type="EMBL" id="JAAZNV010000011">
    <property type="protein sequence ID" value="NMB91863.1"/>
    <property type="molecule type" value="Genomic_DNA"/>
</dbReference>
<sequence length="265" mass="30161">MLDIEELEKISTLENPLESINQKMINLLDKDDENYGKKSCIIQNLPDTFVQDVVSRLDKENFRFGFNEDRRLHGIVFETLVKQEFPSENPIAEDLLKVVQDPKGLGLDQYLGIQKNPDITYVEVDDKSHRVIIKGAADAKFGRLGKHAFNQIKDSGFKKTFKRIAQRIPLLSSASLSKLGLSNLAKVSRLGMDVSEGFTQVLIFPSDTEVSNKYCLIDSKELERYEVDLLFNLLNQKDVEVTTSCFSHKDIENICDLLKSSLRDE</sequence>
<evidence type="ECO:0000313" key="2">
    <source>
        <dbReference type="Proteomes" id="UP000590542"/>
    </source>
</evidence>
<organism evidence="1 2">
    <name type="scientific">candidate division WWE3 bacterium</name>
    <dbReference type="NCBI Taxonomy" id="2053526"/>
    <lineage>
        <taxon>Bacteria</taxon>
        <taxon>Katanobacteria</taxon>
    </lineage>
</organism>
<name>A0A7X9HSN9_UNCKA</name>
<proteinExistence type="predicted"/>
<comment type="caution">
    <text evidence="1">The sequence shown here is derived from an EMBL/GenBank/DDBJ whole genome shotgun (WGS) entry which is preliminary data.</text>
</comment>
<dbReference type="Proteomes" id="UP000590542">
    <property type="component" value="Unassembled WGS sequence"/>
</dbReference>
<dbReference type="AlphaFoldDB" id="A0A7X9HSN9"/>
<evidence type="ECO:0000313" key="1">
    <source>
        <dbReference type="EMBL" id="NMB91863.1"/>
    </source>
</evidence>